<dbReference type="PANTHER" id="PTHR43248">
    <property type="entry name" value="2-SUCCINYL-6-HYDROXY-2,4-CYCLOHEXADIENE-1-CARBOXYLATE SYNTHASE"/>
    <property type="match status" value="1"/>
</dbReference>
<dbReference type="SUPFAM" id="SSF53474">
    <property type="entry name" value="alpha/beta-Hydrolases"/>
    <property type="match status" value="1"/>
</dbReference>
<sequence length="581" mass="63733">MINISVVLLALLGTANALYTVKRQAARQFLFENIAPSKEIEWHPCNATQEVYMECARLIVPLDYQNTSNGLEAIVPIVKYPTNATGDGYKGAVLTNPGGPGYLGTEFVYNPANALDIAQNLTGPGYDILGFDIRGVGYSIPYGACNITATDLFDPLRQNATRGAYTKRDGEKNENNHSSIPSGALDTEIAYGFYVPRLTPEFIKQSTQYGDLLNKACIAYTGADNQAGPYMNTAVIATDMLSIAKALARSRGQNDTKAMVHYYGVSYGTVLGQTFATMYPDHVGKFVLDGVVDMDGWQARTEYDIVRHLDEGVFQFFKRCSDAGPKVCAFATGTSYHDVISRFNNMTSRFNVTMYEVEKSEYASAVFSLVAQLKSTILNAMYSSILEWEGLAVLLAALDKATTAPFQEWNATAIAEILALPLQAPADPSRPPAPLQDRTYSFYQTGCGDAFSIYNTTVSPALQEVYISASIVAGTTRMGDRIICSRYQIRPKWEWHERIGGTPKTPILFIGNTLDPVTPWEDAVKASAKFTGSQTVIVDLIAHSAYASENTCAYSKMRAYFQSGKMPGNNYHCPEGRKPFT</sequence>
<organism evidence="6 7">
    <name type="scientific">Orbilia ellipsospora</name>
    <dbReference type="NCBI Taxonomy" id="2528407"/>
    <lineage>
        <taxon>Eukaryota</taxon>
        <taxon>Fungi</taxon>
        <taxon>Dikarya</taxon>
        <taxon>Ascomycota</taxon>
        <taxon>Pezizomycotina</taxon>
        <taxon>Orbiliomycetes</taxon>
        <taxon>Orbiliales</taxon>
        <taxon>Orbiliaceae</taxon>
        <taxon>Orbilia</taxon>
    </lineage>
</organism>
<dbReference type="Gene3D" id="3.40.50.1820">
    <property type="entry name" value="alpha/beta hydrolase"/>
    <property type="match status" value="1"/>
</dbReference>
<keyword evidence="3" id="KW-0732">Signal</keyword>
<dbReference type="EMBL" id="JAVHJO010000008">
    <property type="protein sequence ID" value="KAK6538403.1"/>
    <property type="molecule type" value="Genomic_DNA"/>
</dbReference>
<feature type="domain" description="AB hydrolase-1" evidence="4">
    <location>
        <begin position="92"/>
        <end position="317"/>
    </location>
</feature>
<proteinExistence type="inferred from homology"/>
<evidence type="ECO:0000256" key="2">
    <source>
        <dbReference type="ARBA" id="ARBA00022801"/>
    </source>
</evidence>
<dbReference type="Pfam" id="PF08386">
    <property type="entry name" value="Abhydrolase_4"/>
    <property type="match status" value="1"/>
</dbReference>
<name>A0AAV9X8J7_9PEZI</name>
<evidence type="ECO:0000256" key="3">
    <source>
        <dbReference type="SAM" id="SignalP"/>
    </source>
</evidence>
<evidence type="ECO:0000313" key="7">
    <source>
        <dbReference type="Proteomes" id="UP001365542"/>
    </source>
</evidence>
<dbReference type="InterPro" id="IPR000073">
    <property type="entry name" value="AB_hydrolase_1"/>
</dbReference>
<comment type="caution">
    <text evidence="6">The sequence shown here is derived from an EMBL/GenBank/DDBJ whole genome shotgun (WGS) entry which is preliminary data.</text>
</comment>
<dbReference type="GO" id="GO:0016787">
    <property type="term" value="F:hydrolase activity"/>
    <property type="evidence" value="ECO:0007669"/>
    <property type="project" value="UniProtKB-KW"/>
</dbReference>
<evidence type="ECO:0000313" key="6">
    <source>
        <dbReference type="EMBL" id="KAK6538403.1"/>
    </source>
</evidence>
<accession>A0AAV9X8J7</accession>
<dbReference type="InterPro" id="IPR029058">
    <property type="entry name" value="AB_hydrolase_fold"/>
</dbReference>
<evidence type="ECO:0000256" key="1">
    <source>
        <dbReference type="ARBA" id="ARBA00010088"/>
    </source>
</evidence>
<evidence type="ECO:0000259" key="5">
    <source>
        <dbReference type="Pfam" id="PF08386"/>
    </source>
</evidence>
<dbReference type="PANTHER" id="PTHR43248:SF25">
    <property type="entry name" value="AB HYDROLASE-1 DOMAIN-CONTAINING PROTEIN-RELATED"/>
    <property type="match status" value="1"/>
</dbReference>
<comment type="similarity">
    <text evidence="1">Belongs to the peptidase S33 family.</text>
</comment>
<gene>
    <name evidence="6" type="ORF">TWF694_011280</name>
</gene>
<protein>
    <submittedName>
        <fullName evidence="6">Uncharacterized protein</fullName>
    </submittedName>
</protein>
<feature type="signal peptide" evidence="3">
    <location>
        <begin position="1"/>
        <end position="17"/>
    </location>
</feature>
<feature type="domain" description="Peptidase S33 tripeptidyl aminopeptidase-like C-terminal" evidence="5">
    <location>
        <begin position="472"/>
        <end position="573"/>
    </location>
</feature>
<dbReference type="AlphaFoldDB" id="A0AAV9X8J7"/>
<dbReference type="Proteomes" id="UP001365542">
    <property type="component" value="Unassembled WGS sequence"/>
</dbReference>
<evidence type="ECO:0000259" key="4">
    <source>
        <dbReference type="Pfam" id="PF00561"/>
    </source>
</evidence>
<dbReference type="InterPro" id="IPR051601">
    <property type="entry name" value="Serine_prot/Carboxylest_S33"/>
</dbReference>
<dbReference type="InterPro" id="IPR013595">
    <property type="entry name" value="Pept_S33_TAP-like_C"/>
</dbReference>
<keyword evidence="2" id="KW-0378">Hydrolase</keyword>
<keyword evidence="7" id="KW-1185">Reference proteome</keyword>
<dbReference type="Pfam" id="PF00561">
    <property type="entry name" value="Abhydrolase_1"/>
    <property type="match status" value="1"/>
</dbReference>
<feature type="chain" id="PRO_5043776785" evidence="3">
    <location>
        <begin position="18"/>
        <end position="581"/>
    </location>
</feature>
<reference evidence="6 7" key="1">
    <citation type="submission" date="2019-10" db="EMBL/GenBank/DDBJ databases">
        <authorList>
            <person name="Palmer J.M."/>
        </authorList>
    </citation>
    <scope>NUCLEOTIDE SEQUENCE [LARGE SCALE GENOMIC DNA]</scope>
    <source>
        <strain evidence="6 7">TWF694</strain>
    </source>
</reference>